<dbReference type="Pfam" id="PF02632">
    <property type="entry name" value="BioY"/>
    <property type="match status" value="1"/>
</dbReference>
<dbReference type="AlphaFoldDB" id="A0A968GDV1"/>
<evidence type="ECO:0000313" key="5">
    <source>
        <dbReference type="Proteomes" id="UP000778951"/>
    </source>
</evidence>
<dbReference type="PANTHER" id="PTHR34295">
    <property type="entry name" value="BIOTIN TRANSPORTER BIOY"/>
    <property type="match status" value="1"/>
</dbReference>
<reference evidence="4" key="1">
    <citation type="submission" date="2020-03" db="EMBL/GenBank/DDBJ databases">
        <title>Spirochaetal bacteria isolated from arthropods constitute a novel genus Entomospira genus novum within the order Spirochaetales.</title>
        <authorList>
            <person name="Grana-Miraglia L."/>
            <person name="Sikutova S."/>
            <person name="Fingerle V."/>
            <person name="Sing A."/>
            <person name="Castillo-Ramirez S."/>
            <person name="Margos G."/>
            <person name="Rudolf I."/>
        </authorList>
    </citation>
    <scope>NUCLEOTIDE SEQUENCE</scope>
    <source>
        <strain evidence="4">BR149</strain>
    </source>
</reference>
<feature type="transmembrane region" description="Helical" evidence="3">
    <location>
        <begin position="32"/>
        <end position="51"/>
    </location>
</feature>
<organism evidence="4 5">
    <name type="scientific">Entomospira culicis</name>
    <dbReference type="NCBI Taxonomy" id="2719989"/>
    <lineage>
        <taxon>Bacteria</taxon>
        <taxon>Pseudomonadati</taxon>
        <taxon>Spirochaetota</taxon>
        <taxon>Spirochaetia</taxon>
        <taxon>Spirochaetales</taxon>
        <taxon>Spirochaetaceae</taxon>
        <taxon>Entomospira</taxon>
    </lineage>
</organism>
<dbReference type="EMBL" id="JAATLM010000001">
    <property type="protein sequence ID" value="NIZ68786.1"/>
    <property type="molecule type" value="Genomic_DNA"/>
</dbReference>
<proteinExistence type="inferred from homology"/>
<evidence type="ECO:0000313" key="4">
    <source>
        <dbReference type="EMBL" id="NIZ68786.1"/>
    </source>
</evidence>
<name>A0A968GDV1_9SPIO</name>
<feature type="transmembrane region" description="Helical" evidence="3">
    <location>
        <begin position="161"/>
        <end position="187"/>
    </location>
</feature>
<dbReference type="PANTHER" id="PTHR34295:SF1">
    <property type="entry name" value="BIOTIN TRANSPORTER BIOY"/>
    <property type="match status" value="1"/>
</dbReference>
<dbReference type="Gene3D" id="1.10.1760.20">
    <property type="match status" value="1"/>
</dbReference>
<gene>
    <name evidence="4" type="ORF">HCT48_00935</name>
</gene>
<dbReference type="RefSeq" id="WP_167694904.1">
    <property type="nucleotide sequence ID" value="NZ_CP118181.1"/>
</dbReference>
<dbReference type="Proteomes" id="UP000778951">
    <property type="component" value="Unassembled WGS sequence"/>
</dbReference>
<keyword evidence="5" id="KW-1185">Reference proteome</keyword>
<protein>
    <recommendedName>
        <fullName evidence="2">Biotin transporter</fullName>
    </recommendedName>
</protein>
<keyword evidence="3" id="KW-1133">Transmembrane helix</keyword>
<keyword evidence="2" id="KW-0813">Transport</keyword>
<feature type="transmembrane region" description="Helical" evidence="3">
    <location>
        <begin position="58"/>
        <end position="83"/>
    </location>
</feature>
<dbReference type="PIRSF" id="PIRSF016661">
    <property type="entry name" value="BioY"/>
    <property type="match status" value="1"/>
</dbReference>
<feature type="transmembrane region" description="Helical" evidence="3">
    <location>
        <begin position="7"/>
        <end position="26"/>
    </location>
</feature>
<evidence type="ECO:0000256" key="3">
    <source>
        <dbReference type="SAM" id="Phobius"/>
    </source>
</evidence>
<comment type="subcellular location">
    <subcellularLocation>
        <location evidence="2">Cell membrane</location>
        <topology evidence="2">Multi-pass membrane protein</topology>
    </subcellularLocation>
</comment>
<keyword evidence="3" id="KW-0812">Transmembrane</keyword>
<dbReference type="InterPro" id="IPR003784">
    <property type="entry name" value="BioY"/>
</dbReference>
<feature type="transmembrane region" description="Helical" evidence="3">
    <location>
        <begin position="89"/>
        <end position="106"/>
    </location>
</feature>
<comment type="similarity">
    <text evidence="1 2">Belongs to the BioY family.</text>
</comment>
<sequence length="195" mass="21821">MMKDHPLITLTTIPLFSALIIFGSYIKLPMLGIPITAQSFFIMLVALLWGVKIAVASVALWIFLGILGLPVFATGANGLAFFIMPTSGYILGYLLMAIVAGWVGHIKFPVTLSSTIRIILRTILLIPALLSVYLIGLPWLRWRSGHQLADGSMEWLSWQEIFWMGFLLFLLPDLIKSILVAITYELLPRPHQQEQ</sequence>
<keyword evidence="2" id="KW-1003">Cell membrane</keyword>
<comment type="caution">
    <text evidence="4">The sequence shown here is derived from an EMBL/GenBank/DDBJ whole genome shotgun (WGS) entry which is preliminary data.</text>
</comment>
<feature type="transmembrane region" description="Helical" evidence="3">
    <location>
        <begin position="118"/>
        <end position="141"/>
    </location>
</feature>
<accession>A0A968GDV1</accession>
<evidence type="ECO:0000256" key="2">
    <source>
        <dbReference type="PIRNR" id="PIRNR016661"/>
    </source>
</evidence>
<dbReference type="GO" id="GO:0005886">
    <property type="term" value="C:plasma membrane"/>
    <property type="evidence" value="ECO:0007669"/>
    <property type="project" value="UniProtKB-SubCell"/>
</dbReference>
<keyword evidence="2 3" id="KW-0472">Membrane</keyword>
<evidence type="ECO:0000256" key="1">
    <source>
        <dbReference type="ARBA" id="ARBA00010692"/>
    </source>
</evidence>
<dbReference type="GO" id="GO:0015225">
    <property type="term" value="F:biotin transmembrane transporter activity"/>
    <property type="evidence" value="ECO:0007669"/>
    <property type="project" value="UniProtKB-UniRule"/>
</dbReference>